<reference evidence="1" key="1">
    <citation type="submission" date="2020-01" db="EMBL/GenBank/DDBJ databases">
        <authorList>
            <person name="Feng Z.H.Z."/>
        </authorList>
    </citation>
    <scope>NUCLEOTIDE SEQUENCE</scope>
    <source>
        <strain evidence="1">CBS107.38</strain>
    </source>
</reference>
<dbReference type="PANTHER" id="PTHR38886">
    <property type="entry name" value="SESA DOMAIN-CONTAINING PROTEIN"/>
    <property type="match status" value="1"/>
</dbReference>
<comment type="caution">
    <text evidence="1">The sequence shown here is derived from an EMBL/GenBank/DDBJ whole genome shotgun (WGS) entry which is preliminary data.</text>
</comment>
<gene>
    <name evidence="1" type="ORF">GT037_009397</name>
</gene>
<name>A0A8H7AW17_9PLEO</name>
<accession>A0A8H7AW17</accession>
<organism evidence="1 2">
    <name type="scientific">Alternaria burnsii</name>
    <dbReference type="NCBI Taxonomy" id="1187904"/>
    <lineage>
        <taxon>Eukaryota</taxon>
        <taxon>Fungi</taxon>
        <taxon>Dikarya</taxon>
        <taxon>Ascomycota</taxon>
        <taxon>Pezizomycotina</taxon>
        <taxon>Dothideomycetes</taxon>
        <taxon>Pleosporomycetidae</taxon>
        <taxon>Pleosporales</taxon>
        <taxon>Pleosporineae</taxon>
        <taxon>Pleosporaceae</taxon>
        <taxon>Alternaria</taxon>
        <taxon>Alternaria sect. Alternaria</taxon>
    </lineage>
</organism>
<sequence>MSFGFSIGDIILLSQLAYNLYASISSGRQAASRDLKELEEVLFSLKCALDHLGEVSNDVLARPGFRYGGSGFKEKLDVMINSCASTLQELDSVTKKYRDVESKADKGKSKLRTLEDVKKSIQVNWQRVRWDYEKQSLQEYREKLKSHTDAINLLLTSVIWANTASAYADSKKNHEVTQSLLVDVLRNPAADERFRAMVQEIHAILTRPTPVTEVVEMATIQGTALSCKQLCTDTCSPSGLSVFESSGPVAKQGRNLPSVAMYAVSDLPYTTSTAKAYVGAVSKGDSTQGAVHATSWKSQATDESEFCKEDLQGHSELSVATVKLNNERRAFGAKEYQAFLRQHAQLKRVPKPSFLTGIMPTSQELQACIPYIFQSTVEGKQQTQELRNEIDRWTEGFSRFVNHKAPPREKDECFLMLLGALNEAVENSSRGTRQLFYEISDSSGFATALDQVQTTSKSVRVMKEIEEFEDAKEEWEKQERVR</sequence>
<evidence type="ECO:0000313" key="2">
    <source>
        <dbReference type="Proteomes" id="UP000596902"/>
    </source>
</evidence>
<keyword evidence="2" id="KW-1185">Reference proteome</keyword>
<dbReference type="AlphaFoldDB" id="A0A8H7AW17"/>
<evidence type="ECO:0000313" key="1">
    <source>
        <dbReference type="EMBL" id="KAF7672366.1"/>
    </source>
</evidence>
<dbReference type="PANTHER" id="PTHR38886:SF1">
    <property type="entry name" value="NACHT-NTPASE AND P-LOOP NTPASES N-TERMINAL DOMAIN-CONTAINING PROTEIN"/>
    <property type="match status" value="1"/>
</dbReference>
<dbReference type="GeneID" id="62207622"/>
<dbReference type="Proteomes" id="UP000596902">
    <property type="component" value="Unassembled WGS sequence"/>
</dbReference>
<dbReference type="EMBL" id="JAAABM010000016">
    <property type="protein sequence ID" value="KAF7672366.1"/>
    <property type="molecule type" value="Genomic_DNA"/>
</dbReference>
<proteinExistence type="predicted"/>
<evidence type="ECO:0008006" key="3">
    <source>
        <dbReference type="Google" id="ProtNLM"/>
    </source>
</evidence>
<protein>
    <recommendedName>
        <fullName evidence="3">Fungal N-terminal domain-containing protein</fullName>
    </recommendedName>
</protein>
<reference evidence="1" key="2">
    <citation type="submission" date="2020-08" db="EMBL/GenBank/DDBJ databases">
        <title>Draft Genome Sequence of Cumin Blight Pathogen Alternaria burnsii.</title>
        <authorList>
            <person name="Feng Z."/>
        </authorList>
    </citation>
    <scope>NUCLEOTIDE SEQUENCE</scope>
    <source>
        <strain evidence="1">CBS107.38</strain>
    </source>
</reference>
<dbReference type="RefSeq" id="XP_038782719.1">
    <property type="nucleotide sequence ID" value="XM_038934444.1"/>
</dbReference>